<dbReference type="Proteomes" id="UP000261212">
    <property type="component" value="Unassembled WGS sequence"/>
</dbReference>
<name>A0A3E3DYM7_9FIRM</name>
<keyword evidence="3" id="KW-0813">Transport</keyword>
<evidence type="ECO:0000256" key="6">
    <source>
        <dbReference type="ARBA" id="ARBA00022989"/>
    </source>
</evidence>
<evidence type="ECO:0000256" key="4">
    <source>
        <dbReference type="ARBA" id="ARBA00022475"/>
    </source>
</evidence>
<keyword evidence="4" id="KW-1003">Cell membrane</keyword>
<sequence length="234" mass="26063">MNKTFKEAFKVTMPVLLGYLSIGFAFGLMIQSIGLNFIWAGGMSLSIYAGTLQYLAVVMFQGGMSLISVALMSFFVNFRHMVYGLSLIETFKGISFFKKLYMIFALTDETYALLTSSTVPESVKHDKENYYFYISILDQSYWIISSILGATIGSIININTNGVSFAMIALFCVLCVEQWMNLKDKTPVFIGGICGIISLIIFGADNMMIPAIIGIITLLLLDKKREEKEGILDE</sequence>
<evidence type="ECO:0000313" key="10">
    <source>
        <dbReference type="Proteomes" id="UP000261212"/>
    </source>
</evidence>
<keyword evidence="5 8" id="KW-0812">Transmembrane</keyword>
<comment type="subcellular location">
    <subcellularLocation>
        <location evidence="1">Cell membrane</location>
        <topology evidence="1">Multi-pass membrane protein</topology>
    </subcellularLocation>
</comment>
<feature type="transmembrane region" description="Helical" evidence="8">
    <location>
        <begin position="54"/>
        <end position="78"/>
    </location>
</feature>
<evidence type="ECO:0000256" key="7">
    <source>
        <dbReference type="ARBA" id="ARBA00023136"/>
    </source>
</evidence>
<feature type="transmembrane region" description="Helical" evidence="8">
    <location>
        <begin position="139"/>
        <end position="156"/>
    </location>
</feature>
<evidence type="ECO:0000256" key="1">
    <source>
        <dbReference type="ARBA" id="ARBA00004651"/>
    </source>
</evidence>
<accession>A0A3E3DYM7</accession>
<evidence type="ECO:0000256" key="5">
    <source>
        <dbReference type="ARBA" id="ARBA00022692"/>
    </source>
</evidence>
<dbReference type="RefSeq" id="WP_117532105.1">
    <property type="nucleotide sequence ID" value="NZ_QUSM01000003.1"/>
</dbReference>
<dbReference type="PANTHER" id="PTHR34979:SF1">
    <property type="entry name" value="INNER MEMBRANE PROTEIN YGAZ"/>
    <property type="match status" value="1"/>
</dbReference>
<feature type="transmembrane region" description="Helical" evidence="8">
    <location>
        <begin position="12"/>
        <end position="34"/>
    </location>
</feature>
<evidence type="ECO:0000256" key="2">
    <source>
        <dbReference type="ARBA" id="ARBA00010735"/>
    </source>
</evidence>
<gene>
    <name evidence="9" type="ORF">DW687_06290</name>
</gene>
<dbReference type="AlphaFoldDB" id="A0A3E3DYM7"/>
<keyword evidence="6 8" id="KW-1133">Transmembrane helix</keyword>
<proteinExistence type="inferred from homology"/>
<evidence type="ECO:0000256" key="8">
    <source>
        <dbReference type="SAM" id="Phobius"/>
    </source>
</evidence>
<dbReference type="PANTHER" id="PTHR34979">
    <property type="entry name" value="INNER MEMBRANE PROTEIN YGAZ"/>
    <property type="match status" value="1"/>
</dbReference>
<dbReference type="GO" id="GO:1903785">
    <property type="term" value="P:L-valine transmembrane transport"/>
    <property type="evidence" value="ECO:0007669"/>
    <property type="project" value="TreeGrafter"/>
</dbReference>
<protein>
    <submittedName>
        <fullName evidence="9">Branched-chain amino acid ABC transporter permease</fullName>
    </submittedName>
</protein>
<keyword evidence="7 8" id="KW-0472">Membrane</keyword>
<dbReference type="Pfam" id="PF03591">
    <property type="entry name" value="AzlC"/>
    <property type="match status" value="1"/>
</dbReference>
<evidence type="ECO:0000313" key="9">
    <source>
        <dbReference type="EMBL" id="RGD74372.1"/>
    </source>
</evidence>
<dbReference type="GO" id="GO:0005886">
    <property type="term" value="C:plasma membrane"/>
    <property type="evidence" value="ECO:0007669"/>
    <property type="project" value="UniProtKB-SubCell"/>
</dbReference>
<evidence type="ECO:0000256" key="3">
    <source>
        <dbReference type="ARBA" id="ARBA00022448"/>
    </source>
</evidence>
<feature type="transmembrane region" description="Helical" evidence="8">
    <location>
        <begin position="188"/>
        <end position="221"/>
    </location>
</feature>
<dbReference type="InterPro" id="IPR011606">
    <property type="entry name" value="Brnchd-chn_aa_trnsp_permease"/>
</dbReference>
<organism evidence="9 10">
    <name type="scientific">Anaerofustis stercorihominis</name>
    <dbReference type="NCBI Taxonomy" id="214853"/>
    <lineage>
        <taxon>Bacteria</taxon>
        <taxon>Bacillati</taxon>
        <taxon>Bacillota</taxon>
        <taxon>Clostridia</taxon>
        <taxon>Eubacteriales</taxon>
        <taxon>Eubacteriaceae</taxon>
        <taxon>Anaerofustis</taxon>
    </lineage>
</organism>
<feature type="transmembrane region" description="Helical" evidence="8">
    <location>
        <begin position="163"/>
        <end position="182"/>
    </location>
</feature>
<reference evidence="9 10" key="1">
    <citation type="submission" date="2018-08" db="EMBL/GenBank/DDBJ databases">
        <title>A genome reference for cultivated species of the human gut microbiota.</title>
        <authorList>
            <person name="Zou Y."/>
            <person name="Xue W."/>
            <person name="Luo G."/>
        </authorList>
    </citation>
    <scope>NUCLEOTIDE SEQUENCE [LARGE SCALE GENOMIC DNA]</scope>
    <source>
        <strain evidence="9 10">AM25-6</strain>
    </source>
</reference>
<comment type="similarity">
    <text evidence="2">Belongs to the AzlC family.</text>
</comment>
<comment type="caution">
    <text evidence="9">The sequence shown here is derived from an EMBL/GenBank/DDBJ whole genome shotgun (WGS) entry which is preliminary data.</text>
</comment>
<dbReference type="EMBL" id="QUSM01000003">
    <property type="protein sequence ID" value="RGD74372.1"/>
    <property type="molecule type" value="Genomic_DNA"/>
</dbReference>